<accession>A0A430KPE5</accession>
<dbReference type="Gene3D" id="1.10.10.10">
    <property type="entry name" value="Winged helix-like DNA-binding domain superfamily/Winged helix DNA-binding domain"/>
    <property type="match status" value="1"/>
</dbReference>
<dbReference type="Pfam" id="PF01418">
    <property type="entry name" value="HTH_6"/>
    <property type="match status" value="1"/>
</dbReference>
<dbReference type="CDD" id="cd05013">
    <property type="entry name" value="SIS_RpiR"/>
    <property type="match status" value="1"/>
</dbReference>
<dbReference type="RefSeq" id="WP_126159092.1">
    <property type="nucleotide sequence ID" value="NZ_RQXW01000011.1"/>
</dbReference>
<evidence type="ECO:0000259" key="5">
    <source>
        <dbReference type="PROSITE" id="PS51464"/>
    </source>
</evidence>
<dbReference type="OrthoDB" id="9814005at2"/>
<dbReference type="SUPFAM" id="SSF53697">
    <property type="entry name" value="SIS domain"/>
    <property type="match status" value="1"/>
</dbReference>
<keyword evidence="2" id="KW-0238">DNA-binding</keyword>
<dbReference type="GO" id="GO:1901135">
    <property type="term" value="P:carbohydrate derivative metabolic process"/>
    <property type="evidence" value="ECO:0007669"/>
    <property type="project" value="InterPro"/>
</dbReference>
<organism evidence="6 7">
    <name type="scientific">Amphritea opalescens</name>
    <dbReference type="NCBI Taxonomy" id="2490544"/>
    <lineage>
        <taxon>Bacteria</taxon>
        <taxon>Pseudomonadati</taxon>
        <taxon>Pseudomonadota</taxon>
        <taxon>Gammaproteobacteria</taxon>
        <taxon>Oceanospirillales</taxon>
        <taxon>Oceanospirillaceae</taxon>
        <taxon>Amphritea</taxon>
    </lineage>
</organism>
<evidence type="ECO:0000313" key="6">
    <source>
        <dbReference type="EMBL" id="RTE65335.1"/>
    </source>
</evidence>
<dbReference type="InterPro" id="IPR009057">
    <property type="entry name" value="Homeodomain-like_sf"/>
</dbReference>
<feature type="domain" description="SIS" evidence="5">
    <location>
        <begin position="141"/>
        <end position="279"/>
    </location>
</feature>
<evidence type="ECO:0000313" key="7">
    <source>
        <dbReference type="Proteomes" id="UP000283087"/>
    </source>
</evidence>
<gene>
    <name evidence="6" type="ORF">EH243_12935</name>
</gene>
<evidence type="ECO:0000256" key="2">
    <source>
        <dbReference type="ARBA" id="ARBA00023125"/>
    </source>
</evidence>
<feature type="domain" description="HTH rpiR-type" evidence="4">
    <location>
        <begin position="14"/>
        <end position="90"/>
    </location>
</feature>
<sequence>MTTETNPQTTSDADRVLKELSSLYPTLTPQLKKAADFVLEHPVEVALLSIRKSAETASVTPSTMTRLAKTLGFERYDRFRQLFQEAIHTKAPSSFSQRAESLQHLASNNTENNVLSEYSTATFNNLEHFFQTETLEKIEQAAPIIVNARKVFTLGLRDNFACAHHFAYVGQIAFPHIQLIRGDQGTLLSELAVINEQDVIVVFGSDPYAIDTVNAINIVREAGAKIIAVTDSLRSPLAGDAAIVFTLNNETPHFFGTLVPAIALIEALLSVCVSLGGSEIVRNIDQFEENLRRLGGYYTP</sequence>
<keyword evidence="7" id="KW-1185">Reference proteome</keyword>
<dbReference type="InterPro" id="IPR047640">
    <property type="entry name" value="RpiR-like"/>
</dbReference>
<dbReference type="AlphaFoldDB" id="A0A430KPE5"/>
<protein>
    <submittedName>
        <fullName evidence="6">MurR/RpiR family transcriptional regulator</fullName>
    </submittedName>
</protein>
<evidence type="ECO:0000256" key="1">
    <source>
        <dbReference type="ARBA" id="ARBA00023015"/>
    </source>
</evidence>
<dbReference type="PROSITE" id="PS51071">
    <property type="entry name" value="HTH_RPIR"/>
    <property type="match status" value="1"/>
</dbReference>
<keyword evidence="1" id="KW-0805">Transcription regulation</keyword>
<dbReference type="GO" id="GO:0097367">
    <property type="term" value="F:carbohydrate derivative binding"/>
    <property type="evidence" value="ECO:0007669"/>
    <property type="project" value="InterPro"/>
</dbReference>
<dbReference type="InterPro" id="IPR035472">
    <property type="entry name" value="RpiR-like_SIS"/>
</dbReference>
<dbReference type="PROSITE" id="PS51464">
    <property type="entry name" value="SIS"/>
    <property type="match status" value="1"/>
</dbReference>
<dbReference type="PANTHER" id="PTHR30514:SF18">
    <property type="entry name" value="RPIR-FAMILY TRANSCRIPTIONAL REGULATOR"/>
    <property type="match status" value="1"/>
</dbReference>
<dbReference type="GO" id="GO:0003700">
    <property type="term" value="F:DNA-binding transcription factor activity"/>
    <property type="evidence" value="ECO:0007669"/>
    <property type="project" value="InterPro"/>
</dbReference>
<dbReference type="GO" id="GO:0003677">
    <property type="term" value="F:DNA binding"/>
    <property type="evidence" value="ECO:0007669"/>
    <property type="project" value="UniProtKB-KW"/>
</dbReference>
<evidence type="ECO:0000259" key="4">
    <source>
        <dbReference type="PROSITE" id="PS51071"/>
    </source>
</evidence>
<evidence type="ECO:0000256" key="3">
    <source>
        <dbReference type="ARBA" id="ARBA00023163"/>
    </source>
</evidence>
<dbReference type="SUPFAM" id="SSF46689">
    <property type="entry name" value="Homeodomain-like"/>
    <property type="match status" value="1"/>
</dbReference>
<dbReference type="InterPro" id="IPR046348">
    <property type="entry name" value="SIS_dom_sf"/>
</dbReference>
<dbReference type="Proteomes" id="UP000283087">
    <property type="component" value="Unassembled WGS sequence"/>
</dbReference>
<dbReference type="PANTHER" id="PTHR30514">
    <property type="entry name" value="GLUCOKINASE"/>
    <property type="match status" value="1"/>
</dbReference>
<name>A0A430KPE5_9GAMM</name>
<dbReference type="InterPro" id="IPR001347">
    <property type="entry name" value="SIS_dom"/>
</dbReference>
<comment type="caution">
    <text evidence="6">The sequence shown here is derived from an EMBL/GenBank/DDBJ whole genome shotgun (WGS) entry which is preliminary data.</text>
</comment>
<dbReference type="Pfam" id="PF01380">
    <property type="entry name" value="SIS"/>
    <property type="match status" value="1"/>
</dbReference>
<dbReference type="InterPro" id="IPR036388">
    <property type="entry name" value="WH-like_DNA-bd_sf"/>
</dbReference>
<dbReference type="EMBL" id="RQXW01000011">
    <property type="protein sequence ID" value="RTE65335.1"/>
    <property type="molecule type" value="Genomic_DNA"/>
</dbReference>
<dbReference type="InterPro" id="IPR000281">
    <property type="entry name" value="HTH_RpiR"/>
</dbReference>
<keyword evidence="3" id="KW-0804">Transcription</keyword>
<proteinExistence type="predicted"/>
<dbReference type="Gene3D" id="3.40.50.10490">
    <property type="entry name" value="Glucose-6-phosphate isomerase like protein, domain 1"/>
    <property type="match status" value="1"/>
</dbReference>
<reference evidence="6 7" key="1">
    <citation type="submission" date="2018-11" db="EMBL/GenBank/DDBJ databases">
        <title>The draft genome sequence of Amphritea opalescens ANRC-JH13T.</title>
        <authorList>
            <person name="Fang Z."/>
            <person name="Zhang Y."/>
            <person name="Han X."/>
        </authorList>
    </citation>
    <scope>NUCLEOTIDE SEQUENCE [LARGE SCALE GENOMIC DNA]</scope>
    <source>
        <strain evidence="6 7">ANRC-JH13</strain>
    </source>
</reference>